<sequence>MVKRLSATKEIDARLRTAEDLKVPFCHARVGNGTFDRAQTWRRRIRLRYKGILCKKLRSQSSRVSKASGNREEECVSESGS</sequence>
<evidence type="ECO:0000313" key="4">
    <source>
        <dbReference type="Proteomes" id="UP000636800"/>
    </source>
</evidence>
<feature type="region of interest" description="Disordered" evidence="1">
    <location>
        <begin position="61"/>
        <end position="81"/>
    </location>
</feature>
<accession>A0A835U2V0</accession>
<evidence type="ECO:0000313" key="5">
    <source>
        <dbReference type="Proteomes" id="UP000639772"/>
    </source>
</evidence>
<evidence type="ECO:0000256" key="1">
    <source>
        <dbReference type="SAM" id="MobiDB-lite"/>
    </source>
</evidence>
<evidence type="ECO:0000313" key="3">
    <source>
        <dbReference type="EMBL" id="KAG0447474.1"/>
    </source>
</evidence>
<gene>
    <name evidence="3" type="ORF">HPP92_028328</name>
    <name evidence="2" type="ORF">HPP92_028344</name>
</gene>
<dbReference type="Proteomes" id="UP000636800">
    <property type="component" value="Unassembled WGS sequence"/>
</dbReference>
<protein>
    <submittedName>
        <fullName evidence="3">Uncharacterized protein</fullName>
    </submittedName>
</protein>
<dbReference type="AlphaFoldDB" id="A0A835U2V0"/>
<dbReference type="Proteomes" id="UP000639772">
    <property type="component" value="Unassembled WGS sequence"/>
</dbReference>
<dbReference type="EMBL" id="JADCNL010000465">
    <property type="protein sequence ID" value="KAG0447474.1"/>
    <property type="molecule type" value="Genomic_DNA"/>
</dbReference>
<name>A0A835U2V0_VANPL</name>
<dbReference type="EMBL" id="JADCNM010000466">
    <property type="protein sequence ID" value="KAG0447389.1"/>
    <property type="molecule type" value="Genomic_DNA"/>
</dbReference>
<comment type="caution">
    <text evidence="3">The sequence shown here is derived from an EMBL/GenBank/DDBJ whole genome shotgun (WGS) entry which is preliminary data.</text>
</comment>
<reference evidence="4 5" key="1">
    <citation type="journal article" date="2020" name="Nat. Food">
        <title>A phased Vanilla planifolia genome enables genetic improvement of flavour and production.</title>
        <authorList>
            <person name="Hasing T."/>
            <person name="Tang H."/>
            <person name="Brym M."/>
            <person name="Khazi F."/>
            <person name="Huang T."/>
            <person name="Chambers A.H."/>
        </authorList>
    </citation>
    <scope>NUCLEOTIDE SEQUENCE [LARGE SCALE GENOMIC DNA]</scope>
    <source>
        <tissue evidence="3">Leaf</tissue>
    </source>
</reference>
<organism evidence="3 4">
    <name type="scientific">Vanilla planifolia</name>
    <name type="common">Vanilla</name>
    <dbReference type="NCBI Taxonomy" id="51239"/>
    <lineage>
        <taxon>Eukaryota</taxon>
        <taxon>Viridiplantae</taxon>
        <taxon>Streptophyta</taxon>
        <taxon>Embryophyta</taxon>
        <taxon>Tracheophyta</taxon>
        <taxon>Spermatophyta</taxon>
        <taxon>Magnoliopsida</taxon>
        <taxon>Liliopsida</taxon>
        <taxon>Asparagales</taxon>
        <taxon>Orchidaceae</taxon>
        <taxon>Vanilloideae</taxon>
        <taxon>Vanilleae</taxon>
        <taxon>Vanilla</taxon>
    </lineage>
</organism>
<evidence type="ECO:0000313" key="2">
    <source>
        <dbReference type="EMBL" id="KAG0447389.1"/>
    </source>
</evidence>
<proteinExistence type="predicted"/>
<keyword evidence="4" id="KW-1185">Reference proteome</keyword>